<organism evidence="6 7">
    <name type="scientific">Sorangium cellulosum</name>
    <name type="common">Polyangium cellulosum</name>
    <dbReference type="NCBI Taxonomy" id="56"/>
    <lineage>
        <taxon>Bacteria</taxon>
        <taxon>Pseudomonadati</taxon>
        <taxon>Myxococcota</taxon>
        <taxon>Polyangia</taxon>
        <taxon>Polyangiales</taxon>
        <taxon>Polyangiaceae</taxon>
        <taxon>Sorangium</taxon>
    </lineage>
</organism>
<dbReference type="Pfam" id="PF01082">
    <property type="entry name" value="Cu2_monooxygen"/>
    <property type="match status" value="1"/>
</dbReference>
<protein>
    <recommendedName>
        <fullName evidence="8">Copper type II ascorbate-dependent monooxygenase C-terminal domain-containing protein</fullName>
    </recommendedName>
</protein>
<accession>A0A2L0F1N2</accession>
<evidence type="ECO:0000256" key="1">
    <source>
        <dbReference type="ARBA" id="ARBA00023157"/>
    </source>
</evidence>
<name>A0A2L0F1N2_SORCE</name>
<dbReference type="Gene3D" id="2.60.120.310">
    <property type="entry name" value="Copper type II, ascorbate-dependent monooxygenase, N-terminal domain"/>
    <property type="match status" value="1"/>
</dbReference>
<dbReference type="InterPro" id="IPR000945">
    <property type="entry name" value="DBH-like"/>
</dbReference>
<evidence type="ECO:0000259" key="4">
    <source>
        <dbReference type="Pfam" id="PF01082"/>
    </source>
</evidence>
<evidence type="ECO:0008006" key="8">
    <source>
        <dbReference type="Google" id="ProtNLM"/>
    </source>
</evidence>
<dbReference type="SUPFAM" id="SSF49742">
    <property type="entry name" value="PHM/PNGase F"/>
    <property type="match status" value="2"/>
</dbReference>
<dbReference type="PANTHER" id="PTHR10157:SF23">
    <property type="entry name" value="MOXD1 HOMOLOG 1"/>
    <property type="match status" value="1"/>
</dbReference>
<gene>
    <name evidence="6" type="ORF">SOCE26_069020</name>
</gene>
<keyword evidence="2" id="KW-0325">Glycoprotein</keyword>
<feature type="domain" description="Copper type II ascorbate-dependent monooxygenase C-terminal" evidence="5">
    <location>
        <begin position="352"/>
        <end position="437"/>
    </location>
</feature>
<dbReference type="GO" id="GO:0005507">
    <property type="term" value="F:copper ion binding"/>
    <property type="evidence" value="ECO:0007669"/>
    <property type="project" value="InterPro"/>
</dbReference>
<dbReference type="Proteomes" id="UP000238348">
    <property type="component" value="Chromosome"/>
</dbReference>
<dbReference type="EMBL" id="CP012673">
    <property type="protein sequence ID" value="AUX45411.1"/>
    <property type="molecule type" value="Genomic_DNA"/>
</dbReference>
<sequence length="476" mass="51915">MINRPWTIVLASLVPLMGCTSESEVNPVDTRPPGEDPSPTAGPTFHKDVAPILQKRCQGCHAPGEIAPFSLTEYADVKQVSSRIVTVTQDGTMPPWGALETDECTPRFGWKDDSRLSDAELATLAAWHDAGTPEGDPADAPPAIERPGLHGLEGVSATIEPAAPYVTGGDEDQFRCFVMDPKLTQDTFVNGMNVVPGNSKVVHHVVVFTDPHAESETLADADGGYECFGSAGVQDTQVLGVWVPGGRPTEFPSNAGFLVPAGSRLVMQVHYHPAGTVAEPDATKVELRYLPEPPEYRVVFLAFGNFPSQWPNGEGLQPGPNDRQEPEFFVPAGVKDHTEVMKVTLPETFMGESLVDGIRLYSAMTHMHYVGTDMLVDVKRPSPQGSDPAEECVVQTPRWDFNWQQTYTIDAPIEELPVLKTGDVMSLRCLYDNTMDNPFVRRALLEENLTAPRDIVLGESSLDEMCIGLFNGFVKN</sequence>
<dbReference type="InterPro" id="IPR036939">
    <property type="entry name" value="Cu2_ascorb_mOase_N_sf"/>
</dbReference>
<dbReference type="AlphaFoldDB" id="A0A2L0F1N2"/>
<evidence type="ECO:0000259" key="5">
    <source>
        <dbReference type="Pfam" id="PF03712"/>
    </source>
</evidence>
<dbReference type="InterPro" id="IPR008977">
    <property type="entry name" value="PHM/PNGase_F_dom_sf"/>
</dbReference>
<dbReference type="RefSeq" id="WP_234022690.1">
    <property type="nucleotide sequence ID" value="NZ_CP012673.1"/>
</dbReference>
<dbReference type="InterPro" id="IPR024548">
    <property type="entry name" value="Cu2_monoox_C"/>
</dbReference>
<evidence type="ECO:0000256" key="2">
    <source>
        <dbReference type="ARBA" id="ARBA00023180"/>
    </source>
</evidence>
<dbReference type="PANTHER" id="PTHR10157">
    <property type="entry name" value="DOPAMINE BETA HYDROXYLASE RELATED"/>
    <property type="match status" value="1"/>
</dbReference>
<proteinExistence type="predicted"/>
<evidence type="ECO:0000313" key="7">
    <source>
        <dbReference type="Proteomes" id="UP000238348"/>
    </source>
</evidence>
<evidence type="ECO:0000256" key="3">
    <source>
        <dbReference type="SAM" id="MobiDB-lite"/>
    </source>
</evidence>
<dbReference type="Pfam" id="PF03712">
    <property type="entry name" value="Cu2_monoox_C"/>
    <property type="match status" value="1"/>
</dbReference>
<reference evidence="6 7" key="1">
    <citation type="submission" date="2015-09" db="EMBL/GenBank/DDBJ databases">
        <title>Sorangium comparison.</title>
        <authorList>
            <person name="Zaburannyi N."/>
            <person name="Bunk B."/>
            <person name="Overmann J."/>
            <person name="Mueller R."/>
        </authorList>
    </citation>
    <scope>NUCLEOTIDE SEQUENCE [LARGE SCALE GENOMIC DNA]</scope>
    <source>
        <strain evidence="6 7">So ce26</strain>
    </source>
</reference>
<dbReference type="InterPro" id="IPR000323">
    <property type="entry name" value="Cu2_ascorb_mOase_N"/>
</dbReference>
<evidence type="ECO:0000313" key="6">
    <source>
        <dbReference type="EMBL" id="AUX45411.1"/>
    </source>
</evidence>
<feature type="domain" description="Copper type II ascorbate-dependent monooxygenase N-terminal" evidence="4">
    <location>
        <begin position="172"/>
        <end position="272"/>
    </location>
</feature>
<keyword evidence="1" id="KW-1015">Disulfide bond</keyword>
<dbReference type="Gene3D" id="2.60.120.230">
    <property type="match status" value="1"/>
</dbReference>
<dbReference type="InterPro" id="IPR014784">
    <property type="entry name" value="Cu2_ascorb_mOase-like_C"/>
</dbReference>
<feature type="region of interest" description="Disordered" evidence="3">
    <location>
        <begin position="23"/>
        <end position="46"/>
    </location>
</feature>
<dbReference type="GO" id="GO:0004500">
    <property type="term" value="F:dopamine beta-monooxygenase activity"/>
    <property type="evidence" value="ECO:0007669"/>
    <property type="project" value="InterPro"/>
</dbReference>